<keyword evidence="2" id="KW-0472">Membrane</keyword>
<feature type="transmembrane region" description="Helical" evidence="2">
    <location>
        <begin position="420"/>
        <end position="442"/>
    </location>
</feature>
<dbReference type="Gene3D" id="3.40.1090.10">
    <property type="entry name" value="Cytosolic phospholipase A2 catalytic domain"/>
    <property type="match status" value="1"/>
</dbReference>
<keyword evidence="2" id="KW-0812">Transmembrane</keyword>
<evidence type="ECO:0000259" key="3">
    <source>
        <dbReference type="Pfam" id="PF01734"/>
    </source>
</evidence>
<feature type="transmembrane region" description="Helical" evidence="2">
    <location>
        <begin position="253"/>
        <end position="276"/>
    </location>
</feature>
<evidence type="ECO:0000256" key="2">
    <source>
        <dbReference type="SAM" id="Phobius"/>
    </source>
</evidence>
<dbReference type="PANTHER" id="PTHR10728">
    <property type="entry name" value="CYTOSOLIC PHOSPHOLIPASE A2"/>
    <property type="match status" value="1"/>
</dbReference>
<feature type="transmembrane region" description="Helical" evidence="2">
    <location>
        <begin position="542"/>
        <end position="564"/>
    </location>
</feature>
<keyword evidence="5" id="KW-1185">Reference proteome</keyword>
<sequence>MSASETGGQPASVNEVLRAELHRLRPAALAHFRPTPQDGDKGERADNLREIYRAIGTLDTNTALPSEQRRGLSALCFSGGGIRSATFNLGVIQGLARLGLLNQFDYLSSVSGGGYIASWLRAWMHREGASAVEEQLGSYHKPRNPLAPEPNAVDRLREYSNYLTPRLGIASPDTWTAAALVIRNLVLNWLVVLPILAILTTAPQFVLLVVLNHEFDDRIGRPLLGLAVGVALFASIATHWLRRFSTLETRPSTYVALCVIPTAAAASLLSTAVLGLDLPWHSENPVATPIDNVNLWTFSLLWCVGIPFAGWLASEVHLLALARRNGRKSVSPLIELTALVVSGVIAAGLLVIAAHVLLPFFYKYPAFFVILAMPSLLGVYLLSRMLFVAFASLSESVRGAPRLDASDDADREWWARLSGWILLIAVSWAVASALCLLGGHALELLEQRYATHATALMGGASGLAAALLQQRAGSDAHTDAPKGKRSIKDWLFAIAAPLFVVCVFIVISRGTAELGALLVGTQDLLAMPRDLHREEKVLPMTYALRFLTVPLLLAAVVLIMGRVVNVNRFSLHGLYRNRLVRAYLGASNAARKPDPFTGFCTSDDLRLHELSASPSFRPMPLINTTLNLVKSGDKLAWQQRKAESFSMTPLYCGNFHEGYRPSSEYGGREGVSLGTAVSISGAAANPSMGSSSSPTVGFLLALFNVRLGAWLGNTNQHGEKTYRLPGPRFAPFPLLAELFGLTTSKSSYVNLSDGGHFDNLGLYEVVLRRCRYVVCSDAGQDPTFGFGDLGNAIRKIRIDFGVPIEFDQAIKILPRSGAMGGLYCATARIRYSVVDGADVPDGILIYLKPTLRAGGRPIPYDVYSYAESVALFPHESTADQWFSESQFESYRALGMHAVAEIGQGKDVKDLAALIELATQYVDQAQEHAKGKVETIGRDEEVKLLGDFLEWLSGHVKLTPEPPQPSEPVAAKVPPVG</sequence>
<protein>
    <submittedName>
        <fullName evidence="4">Patatin-like phospholipase family protein</fullName>
    </submittedName>
</protein>
<dbReference type="RefSeq" id="WP_261694321.1">
    <property type="nucleotide sequence ID" value="NZ_CP104694.1"/>
</dbReference>
<dbReference type="PANTHER" id="PTHR10728:SF40">
    <property type="entry name" value="PATATIN FAMILY PROTEIN"/>
    <property type="match status" value="1"/>
</dbReference>
<keyword evidence="1" id="KW-0443">Lipid metabolism</keyword>
<dbReference type="InterPro" id="IPR002641">
    <property type="entry name" value="PNPLA_dom"/>
</dbReference>
<organism evidence="4 5">
    <name type="scientific">Tahibacter amnicola</name>
    <dbReference type="NCBI Taxonomy" id="2976241"/>
    <lineage>
        <taxon>Bacteria</taxon>
        <taxon>Pseudomonadati</taxon>
        <taxon>Pseudomonadota</taxon>
        <taxon>Gammaproteobacteria</taxon>
        <taxon>Lysobacterales</taxon>
        <taxon>Rhodanobacteraceae</taxon>
        <taxon>Tahibacter</taxon>
    </lineage>
</organism>
<dbReference type="Proteomes" id="UP001064632">
    <property type="component" value="Chromosome"/>
</dbReference>
<feature type="transmembrane region" description="Helical" evidence="2">
    <location>
        <begin position="186"/>
        <end position="211"/>
    </location>
</feature>
<evidence type="ECO:0000256" key="1">
    <source>
        <dbReference type="ARBA" id="ARBA00023098"/>
    </source>
</evidence>
<evidence type="ECO:0000313" key="4">
    <source>
        <dbReference type="EMBL" id="UXI67346.1"/>
    </source>
</evidence>
<feature type="transmembrane region" description="Helical" evidence="2">
    <location>
        <begin position="333"/>
        <end position="358"/>
    </location>
</feature>
<gene>
    <name evidence="4" type="ORF">N4264_21815</name>
</gene>
<accession>A0ABY6BFF7</accession>
<dbReference type="EMBL" id="CP104694">
    <property type="protein sequence ID" value="UXI67346.1"/>
    <property type="molecule type" value="Genomic_DNA"/>
</dbReference>
<proteinExistence type="predicted"/>
<name>A0ABY6BFF7_9GAMM</name>
<feature type="transmembrane region" description="Helical" evidence="2">
    <location>
        <begin position="296"/>
        <end position="321"/>
    </location>
</feature>
<feature type="transmembrane region" description="Helical" evidence="2">
    <location>
        <begin position="364"/>
        <end position="382"/>
    </location>
</feature>
<dbReference type="Pfam" id="PF01734">
    <property type="entry name" value="Patatin"/>
    <property type="match status" value="1"/>
</dbReference>
<reference evidence="4" key="1">
    <citation type="submission" date="2022-09" db="EMBL/GenBank/DDBJ databases">
        <title>Tahibacter sp. nov., isolated from a fresh water.</title>
        <authorList>
            <person name="Baek J.H."/>
            <person name="Lee J.K."/>
            <person name="Kim J.M."/>
            <person name="Jeon C.O."/>
        </authorList>
    </citation>
    <scope>NUCLEOTIDE SEQUENCE</scope>
    <source>
        <strain evidence="4">W38</strain>
    </source>
</reference>
<feature type="domain" description="PNPLA" evidence="3">
    <location>
        <begin position="75"/>
        <end position="124"/>
    </location>
</feature>
<evidence type="ECO:0000313" key="5">
    <source>
        <dbReference type="Proteomes" id="UP001064632"/>
    </source>
</evidence>
<keyword evidence="2" id="KW-1133">Transmembrane helix</keyword>
<dbReference type="SUPFAM" id="SSF52151">
    <property type="entry name" value="FabD/lysophospholipase-like"/>
    <property type="match status" value="1"/>
</dbReference>
<dbReference type="InterPro" id="IPR016035">
    <property type="entry name" value="Acyl_Trfase/lysoPLipase"/>
</dbReference>
<feature type="transmembrane region" description="Helical" evidence="2">
    <location>
        <begin position="223"/>
        <end position="241"/>
    </location>
</feature>
<feature type="transmembrane region" description="Helical" evidence="2">
    <location>
        <begin position="489"/>
        <end position="507"/>
    </location>
</feature>